<evidence type="ECO:0000256" key="1">
    <source>
        <dbReference type="SAM" id="MobiDB-lite"/>
    </source>
</evidence>
<sequence length="76" mass="8523">MGESRTLEIAKKITKNRKENHHKSRGKSNHGRPSSSPLAWDFRPPRIGFFEQVVFSGDGHLCGGFGGLGIWIWGLF</sequence>
<gene>
    <name evidence="2" type="ORF">TIFTF001_030229</name>
</gene>
<evidence type="ECO:0000313" key="3">
    <source>
        <dbReference type="Proteomes" id="UP001187192"/>
    </source>
</evidence>
<organism evidence="2 3">
    <name type="scientific">Ficus carica</name>
    <name type="common">Common fig</name>
    <dbReference type="NCBI Taxonomy" id="3494"/>
    <lineage>
        <taxon>Eukaryota</taxon>
        <taxon>Viridiplantae</taxon>
        <taxon>Streptophyta</taxon>
        <taxon>Embryophyta</taxon>
        <taxon>Tracheophyta</taxon>
        <taxon>Spermatophyta</taxon>
        <taxon>Magnoliopsida</taxon>
        <taxon>eudicotyledons</taxon>
        <taxon>Gunneridae</taxon>
        <taxon>Pentapetalae</taxon>
        <taxon>rosids</taxon>
        <taxon>fabids</taxon>
        <taxon>Rosales</taxon>
        <taxon>Moraceae</taxon>
        <taxon>Ficeae</taxon>
        <taxon>Ficus</taxon>
    </lineage>
</organism>
<protein>
    <submittedName>
        <fullName evidence="2">Uncharacterized protein</fullName>
    </submittedName>
</protein>
<dbReference type="Proteomes" id="UP001187192">
    <property type="component" value="Unassembled WGS sequence"/>
</dbReference>
<proteinExistence type="predicted"/>
<evidence type="ECO:0000313" key="2">
    <source>
        <dbReference type="EMBL" id="GMN61128.1"/>
    </source>
</evidence>
<dbReference type="AlphaFoldDB" id="A0AA88IZA6"/>
<accession>A0AA88IZA6</accession>
<name>A0AA88IZA6_FICCA</name>
<dbReference type="EMBL" id="BTGU01000107">
    <property type="protein sequence ID" value="GMN61128.1"/>
    <property type="molecule type" value="Genomic_DNA"/>
</dbReference>
<comment type="caution">
    <text evidence="2">The sequence shown here is derived from an EMBL/GenBank/DDBJ whole genome shotgun (WGS) entry which is preliminary data.</text>
</comment>
<keyword evidence="3" id="KW-1185">Reference proteome</keyword>
<feature type="compositionally biased region" description="Basic residues" evidence="1">
    <location>
        <begin position="12"/>
        <end position="30"/>
    </location>
</feature>
<feature type="region of interest" description="Disordered" evidence="1">
    <location>
        <begin position="1"/>
        <end position="39"/>
    </location>
</feature>
<reference evidence="2" key="1">
    <citation type="submission" date="2023-07" db="EMBL/GenBank/DDBJ databases">
        <title>draft genome sequence of fig (Ficus carica).</title>
        <authorList>
            <person name="Takahashi T."/>
            <person name="Nishimura K."/>
        </authorList>
    </citation>
    <scope>NUCLEOTIDE SEQUENCE</scope>
</reference>
<feature type="compositionally biased region" description="Basic and acidic residues" evidence="1">
    <location>
        <begin position="1"/>
        <end position="11"/>
    </location>
</feature>